<organism evidence="2 3">
    <name type="scientific">Chlamydomonas eustigma</name>
    <dbReference type="NCBI Taxonomy" id="1157962"/>
    <lineage>
        <taxon>Eukaryota</taxon>
        <taxon>Viridiplantae</taxon>
        <taxon>Chlorophyta</taxon>
        <taxon>core chlorophytes</taxon>
        <taxon>Chlorophyceae</taxon>
        <taxon>CS clade</taxon>
        <taxon>Chlamydomonadales</taxon>
        <taxon>Chlamydomonadaceae</taxon>
        <taxon>Chlamydomonas</taxon>
    </lineage>
</organism>
<comment type="caution">
    <text evidence="2">The sequence shown here is derived from an EMBL/GenBank/DDBJ whole genome shotgun (WGS) entry which is preliminary data.</text>
</comment>
<name>A0A250WUG1_9CHLO</name>
<dbReference type="EMBL" id="BEGY01000007">
    <property type="protein sequence ID" value="GAX74435.1"/>
    <property type="molecule type" value="Genomic_DNA"/>
</dbReference>
<reference evidence="2 3" key="1">
    <citation type="submission" date="2017-08" db="EMBL/GenBank/DDBJ databases">
        <title>Acidophilic green algal genome provides insights into adaptation to an acidic environment.</title>
        <authorList>
            <person name="Hirooka S."/>
            <person name="Hirose Y."/>
            <person name="Kanesaki Y."/>
            <person name="Higuchi S."/>
            <person name="Fujiwara T."/>
            <person name="Onuma R."/>
            <person name="Era A."/>
            <person name="Ohbayashi R."/>
            <person name="Uzuka A."/>
            <person name="Nozaki H."/>
            <person name="Yoshikawa H."/>
            <person name="Miyagishima S.Y."/>
        </authorList>
    </citation>
    <scope>NUCLEOTIDE SEQUENCE [LARGE SCALE GENOMIC DNA]</scope>
    <source>
        <strain evidence="2 3">NIES-2499</strain>
    </source>
</reference>
<evidence type="ECO:0000313" key="2">
    <source>
        <dbReference type="EMBL" id="GAX74435.1"/>
    </source>
</evidence>
<dbReference type="InterPro" id="IPR052965">
    <property type="entry name" value="Pigment-catalase-like"/>
</dbReference>
<dbReference type="PANTHER" id="PTHR31694:SF26">
    <property type="entry name" value="OS05G0151100 PROTEIN"/>
    <property type="match status" value="1"/>
</dbReference>
<dbReference type="OrthoDB" id="1001765at2759"/>
<feature type="chain" id="PRO_5012174041" description="Desiccation-related protein PCC13-62" evidence="1">
    <location>
        <begin position="27"/>
        <end position="290"/>
    </location>
</feature>
<protein>
    <recommendedName>
        <fullName evidence="4">Desiccation-related protein PCC13-62</fullName>
    </recommendedName>
</protein>
<dbReference type="Pfam" id="PF13668">
    <property type="entry name" value="Ferritin_2"/>
    <property type="match status" value="1"/>
</dbReference>
<proteinExistence type="predicted"/>
<dbReference type="PANTHER" id="PTHR31694">
    <property type="entry name" value="DESICCATION-LIKE PROTEIN"/>
    <property type="match status" value="1"/>
</dbReference>
<dbReference type="Proteomes" id="UP000232323">
    <property type="component" value="Unassembled WGS sequence"/>
</dbReference>
<gene>
    <name evidence="2" type="ORF">CEUSTIGMA_g1884.t1</name>
</gene>
<evidence type="ECO:0000256" key="1">
    <source>
        <dbReference type="SAM" id="SignalP"/>
    </source>
</evidence>
<evidence type="ECO:0008006" key="4">
    <source>
        <dbReference type="Google" id="ProtNLM"/>
    </source>
</evidence>
<dbReference type="AlphaFoldDB" id="A0A250WUG1"/>
<keyword evidence="1" id="KW-0732">Signal</keyword>
<accession>A0A250WUG1</accession>
<keyword evidence="3" id="KW-1185">Reference proteome</keyword>
<evidence type="ECO:0000313" key="3">
    <source>
        <dbReference type="Proteomes" id="UP000232323"/>
    </source>
</evidence>
<feature type="signal peptide" evidence="1">
    <location>
        <begin position="1"/>
        <end position="26"/>
    </location>
</feature>
<sequence length="290" mass="30054">MRVDVKVSSKFLALVISAVLAVHSAAQTATDLVVLNFALNLEYLEANFYSCAATGKPIDSSLWGIAGIAPTGCMKANLTAAARAVAMDIAADELAHVSFLRSAIMAANSTPVSQPLINIGTAFSAAANAAFNTTLPTPFNAYANDVLFYLAAFIFEDVGVTAYHGAINLVSAPYLTATSGLMGTEAYHAGAIRTLLINIATQYVFPYGAPVSAIVQAISNLRAKADGTYGTASQDDQGIILKNGSNNLVPAPSSDAIPFSRTPQQVLDVVYLGGKGMGGFFPNGLNGAIH</sequence>